<accession>A0AAV6ULL3</accession>
<proteinExistence type="predicted"/>
<comment type="caution">
    <text evidence="1">The sequence shown here is derived from an EMBL/GenBank/DDBJ whole genome shotgun (WGS) entry which is preliminary data.</text>
</comment>
<evidence type="ECO:0000313" key="1">
    <source>
        <dbReference type="EMBL" id="KAG8185050.1"/>
    </source>
</evidence>
<organism evidence="1 2">
    <name type="scientific">Oedothorax gibbosus</name>
    <dbReference type="NCBI Taxonomy" id="931172"/>
    <lineage>
        <taxon>Eukaryota</taxon>
        <taxon>Metazoa</taxon>
        <taxon>Ecdysozoa</taxon>
        <taxon>Arthropoda</taxon>
        <taxon>Chelicerata</taxon>
        <taxon>Arachnida</taxon>
        <taxon>Araneae</taxon>
        <taxon>Araneomorphae</taxon>
        <taxon>Entelegynae</taxon>
        <taxon>Araneoidea</taxon>
        <taxon>Linyphiidae</taxon>
        <taxon>Erigoninae</taxon>
        <taxon>Oedothorax</taxon>
    </lineage>
</organism>
<gene>
    <name evidence="1" type="ORF">JTE90_017070</name>
</gene>
<keyword evidence="2" id="KW-1185">Reference proteome</keyword>
<protein>
    <submittedName>
        <fullName evidence="1">Uncharacterized protein</fullName>
    </submittedName>
</protein>
<reference evidence="1 2" key="1">
    <citation type="journal article" date="2022" name="Nat. Ecol. Evol.">
        <title>A masculinizing supergene underlies an exaggerated male reproductive morph in a spider.</title>
        <authorList>
            <person name="Hendrickx F."/>
            <person name="De Corte Z."/>
            <person name="Sonet G."/>
            <person name="Van Belleghem S.M."/>
            <person name="Kostlbacher S."/>
            <person name="Vangestel C."/>
        </authorList>
    </citation>
    <scope>NUCLEOTIDE SEQUENCE [LARGE SCALE GENOMIC DNA]</scope>
    <source>
        <strain evidence="1">W744_W776</strain>
    </source>
</reference>
<sequence>MMVKLEQRILSHVNPYVGPKQPVQCSCCNSRVLPGFTIESGHEVEAVSLVEPIDPVMAEKPLVMVEIFEVDGSVKVADEPVAMNMLSKPEGNNDGATAVKEVAATTMNIAAQETEVTRCNVVGEGTEGSGTDCQETESATRSVETENAEFESFSSEKSANTLDEVDQESCVDEYSDDLETSDADKVQKVCLVVPQSVCRKIREAIDKARLCLAKINCVTSKNLKDLSREQNKHVEVIEKLATDSLAKQEVNVVEELSLVSGELIKNVEYLKRHMLDCQQSSLVDIITTLKQDIETELYSMVKVENRVKEQPSDEIEKYKPASSVMTFLKDTSWTSFGFLSLLVANLGYFSQPWLFQSFQACSVRCLDYFRNSTFFK</sequence>
<dbReference type="Proteomes" id="UP000827092">
    <property type="component" value="Unassembled WGS sequence"/>
</dbReference>
<name>A0AAV6ULL3_9ARAC</name>
<dbReference type="AlphaFoldDB" id="A0AAV6ULL3"/>
<evidence type="ECO:0000313" key="2">
    <source>
        <dbReference type="Proteomes" id="UP000827092"/>
    </source>
</evidence>
<dbReference type="EMBL" id="JAFNEN010000349">
    <property type="protein sequence ID" value="KAG8185050.1"/>
    <property type="molecule type" value="Genomic_DNA"/>
</dbReference>